<dbReference type="AlphaFoldDB" id="X0W0U4"/>
<name>X0W0U4_9ZZZZ</name>
<organism evidence="1">
    <name type="scientific">marine sediment metagenome</name>
    <dbReference type="NCBI Taxonomy" id="412755"/>
    <lineage>
        <taxon>unclassified sequences</taxon>
        <taxon>metagenomes</taxon>
        <taxon>ecological metagenomes</taxon>
    </lineage>
</organism>
<proteinExistence type="predicted"/>
<gene>
    <name evidence="1" type="ORF">S01H1_51564</name>
</gene>
<evidence type="ECO:0000313" key="1">
    <source>
        <dbReference type="EMBL" id="GAG24150.1"/>
    </source>
</evidence>
<feature type="non-terminal residue" evidence="1">
    <location>
        <position position="260"/>
    </location>
</feature>
<sequence>DSSAEWQDVSVAGGYSVPSDDLWSFTQWGNQILAVNIDDPTQTYTMGTSALFANLAGSPPQARQIAVVRDFVVVGDTWDGVDGFQTQRVRWSAIGDPTSWTVSAATQSDFQDLSGPNGTVKKVIGGEFGTIFQERAITRMTYVGSPAIFQFDTIEESRGTPASGSVVKLGRNIFYLGDDGFYVFDGVQSTPISHNKISKTFLDDLDTDYYHRITAALDPINQIIMWSYPGSGNSNGTPNRVVSFNYSQDAKYRWSYSEIE</sequence>
<comment type="caution">
    <text evidence="1">The sequence shown here is derived from an EMBL/GenBank/DDBJ whole genome shotgun (WGS) entry which is preliminary data.</text>
</comment>
<protein>
    <recommendedName>
        <fullName evidence="2">PilC beta-propeller domain-containing protein</fullName>
    </recommendedName>
</protein>
<dbReference type="EMBL" id="BARS01033279">
    <property type="protein sequence ID" value="GAG24150.1"/>
    <property type="molecule type" value="Genomic_DNA"/>
</dbReference>
<evidence type="ECO:0008006" key="2">
    <source>
        <dbReference type="Google" id="ProtNLM"/>
    </source>
</evidence>
<accession>X0W0U4</accession>
<feature type="non-terminal residue" evidence="1">
    <location>
        <position position="1"/>
    </location>
</feature>
<reference evidence="1" key="1">
    <citation type="journal article" date="2014" name="Front. Microbiol.">
        <title>High frequency of phylogenetically diverse reductive dehalogenase-homologous genes in deep subseafloor sedimentary metagenomes.</title>
        <authorList>
            <person name="Kawai M."/>
            <person name="Futagami T."/>
            <person name="Toyoda A."/>
            <person name="Takaki Y."/>
            <person name="Nishi S."/>
            <person name="Hori S."/>
            <person name="Arai W."/>
            <person name="Tsubouchi T."/>
            <person name="Morono Y."/>
            <person name="Uchiyama I."/>
            <person name="Ito T."/>
            <person name="Fujiyama A."/>
            <person name="Inagaki F."/>
            <person name="Takami H."/>
        </authorList>
    </citation>
    <scope>NUCLEOTIDE SEQUENCE</scope>
    <source>
        <strain evidence="1">Expedition CK06-06</strain>
    </source>
</reference>